<keyword evidence="8" id="KW-0687">Ribonucleoprotein</keyword>
<dbReference type="GO" id="GO:0005634">
    <property type="term" value="C:nucleus"/>
    <property type="evidence" value="ECO:0007669"/>
    <property type="project" value="UniProtKB-SubCell"/>
</dbReference>
<evidence type="ECO:0000313" key="8">
    <source>
        <dbReference type="EMBL" id="KAB7498733.1"/>
    </source>
</evidence>
<dbReference type="Pfam" id="PF02037">
    <property type="entry name" value="SAP"/>
    <property type="match status" value="1"/>
</dbReference>
<keyword evidence="3" id="KW-0597">Phosphoprotein</keyword>
<dbReference type="InterPro" id="IPR013320">
    <property type="entry name" value="ConA-like_dom_sf"/>
</dbReference>
<organism evidence="8 9">
    <name type="scientific">Armadillidium nasatum</name>
    <dbReference type="NCBI Taxonomy" id="96803"/>
    <lineage>
        <taxon>Eukaryota</taxon>
        <taxon>Metazoa</taxon>
        <taxon>Ecdysozoa</taxon>
        <taxon>Arthropoda</taxon>
        <taxon>Crustacea</taxon>
        <taxon>Multicrustacea</taxon>
        <taxon>Malacostraca</taxon>
        <taxon>Eumalacostraca</taxon>
        <taxon>Peracarida</taxon>
        <taxon>Isopoda</taxon>
        <taxon>Oniscidea</taxon>
        <taxon>Crinocheta</taxon>
        <taxon>Armadillidiidae</taxon>
        <taxon>Armadillidium</taxon>
    </lineage>
</organism>
<dbReference type="GO" id="GO:0003723">
    <property type="term" value="F:RNA binding"/>
    <property type="evidence" value="ECO:0007669"/>
    <property type="project" value="TreeGrafter"/>
</dbReference>
<dbReference type="PANTHER" id="PTHR12381:SF56">
    <property type="entry name" value="B30.2_SPRY DOMAIN-CONTAINING PROTEIN-RELATED"/>
    <property type="match status" value="1"/>
</dbReference>
<evidence type="ECO:0000256" key="3">
    <source>
        <dbReference type="ARBA" id="ARBA00022553"/>
    </source>
</evidence>
<dbReference type="InterPro" id="IPR035778">
    <property type="entry name" value="SPRY_hnRNP_U"/>
</dbReference>
<dbReference type="GO" id="GO:1990904">
    <property type="term" value="C:ribonucleoprotein complex"/>
    <property type="evidence" value="ECO:0007669"/>
    <property type="project" value="UniProtKB-KW"/>
</dbReference>
<protein>
    <submittedName>
        <fullName evidence="8">Heterogeneous nuclear ribonucleoprotein U-like protein 1</fullName>
    </submittedName>
</protein>
<dbReference type="Proteomes" id="UP000326759">
    <property type="component" value="Unassembled WGS sequence"/>
</dbReference>
<dbReference type="EMBL" id="SEYY01019049">
    <property type="protein sequence ID" value="KAB7498733.1"/>
    <property type="molecule type" value="Genomic_DNA"/>
</dbReference>
<dbReference type="SUPFAM" id="SSF49899">
    <property type="entry name" value="Concanavalin A-like lectins/glucanases"/>
    <property type="match status" value="1"/>
</dbReference>
<comment type="caution">
    <text evidence="8">The sequence shown here is derived from an EMBL/GenBank/DDBJ whole genome shotgun (WGS) entry which is preliminary data.</text>
</comment>
<feature type="compositionally biased region" description="Polar residues" evidence="5">
    <location>
        <begin position="211"/>
        <end position="220"/>
    </location>
</feature>
<dbReference type="PROSITE" id="PS50800">
    <property type="entry name" value="SAP"/>
    <property type="match status" value="1"/>
</dbReference>
<dbReference type="SMART" id="SM00449">
    <property type="entry name" value="SPRY"/>
    <property type="match status" value="1"/>
</dbReference>
<name>A0A5N5SWY5_9CRUS</name>
<evidence type="ECO:0000256" key="1">
    <source>
        <dbReference type="ARBA" id="ARBA00004123"/>
    </source>
</evidence>
<dbReference type="InterPro" id="IPR003034">
    <property type="entry name" value="SAP_dom"/>
</dbReference>
<dbReference type="Pfam" id="PF00622">
    <property type="entry name" value="SPRY"/>
    <property type="match status" value="1"/>
</dbReference>
<keyword evidence="9" id="KW-1185">Reference proteome</keyword>
<dbReference type="InterPro" id="IPR036361">
    <property type="entry name" value="SAP_dom_sf"/>
</dbReference>
<gene>
    <name evidence="8" type="primary">HNRNPUL1</name>
    <name evidence="8" type="ORF">Anas_02422</name>
</gene>
<dbReference type="InterPro" id="IPR001870">
    <property type="entry name" value="B30.2/SPRY"/>
</dbReference>
<dbReference type="GO" id="GO:0000380">
    <property type="term" value="P:alternative mRNA splicing, via spliceosome"/>
    <property type="evidence" value="ECO:0007669"/>
    <property type="project" value="TreeGrafter"/>
</dbReference>
<dbReference type="PROSITE" id="PS50188">
    <property type="entry name" value="B302_SPRY"/>
    <property type="match status" value="1"/>
</dbReference>
<evidence type="ECO:0000259" key="6">
    <source>
        <dbReference type="PROSITE" id="PS50188"/>
    </source>
</evidence>
<evidence type="ECO:0000313" key="9">
    <source>
        <dbReference type="Proteomes" id="UP000326759"/>
    </source>
</evidence>
<dbReference type="SMART" id="SM00513">
    <property type="entry name" value="SAP"/>
    <property type="match status" value="1"/>
</dbReference>
<dbReference type="CDD" id="cd12884">
    <property type="entry name" value="SPRY_hnRNP"/>
    <property type="match status" value="1"/>
</dbReference>
<keyword evidence="4" id="KW-0539">Nucleus</keyword>
<evidence type="ECO:0000259" key="7">
    <source>
        <dbReference type="PROSITE" id="PS50800"/>
    </source>
</evidence>
<dbReference type="InterPro" id="IPR043136">
    <property type="entry name" value="B30.2/SPRY_sf"/>
</dbReference>
<keyword evidence="2" id="KW-0488">Methylation</keyword>
<feature type="compositionally biased region" description="Basic and acidic residues" evidence="5">
    <location>
        <begin position="43"/>
        <end position="53"/>
    </location>
</feature>
<sequence>MSDLDIEDISKLKVAELRAELQSRGHDSKGVKAVLIERLKEVIEKEKSGKSEEKQEEEEETEVLHEEQEDQEEEQEQEQEQEQEKEPEQQDEDEEMPEDVPQEDTVEEKKELEQEQQNGQVEEPEAPQNDSTCNDSKKDDYEEAPVEQLDEVKKEVEEDFEKEATEPMNLDSEVKQENEVKQEATEESNVEVKHETETSTVHEGDRRGIKRSQSPFQTTDYSKRARPDVEELRVEHEPDFDATEVALDWYNSDLSLEINEETRASATPLVTGGFAYIWHGVRATYGFLKGKVFYEVKVEELLDVSHLEQEEVHPHVVRCGWSTDSTSMILGEERESWGYGGTGKASTNLKFKDYGRTYSKGDIIGCFIDLDSEPMVMSFTVNGEHQGICYEVYHRQVQDALFPHILTKNCTFKVNFGKEEPWFEPLTGYEFVGKIPLEERILGTQGPEKREDVDVINDGRFTCCWQNHLG</sequence>
<dbReference type="SUPFAM" id="SSF68906">
    <property type="entry name" value="SAP domain"/>
    <property type="match status" value="1"/>
</dbReference>
<reference evidence="8 9" key="1">
    <citation type="journal article" date="2019" name="PLoS Biol.">
        <title>Sex chromosomes control vertical transmission of feminizing Wolbachia symbionts in an isopod.</title>
        <authorList>
            <person name="Becking T."/>
            <person name="Chebbi M.A."/>
            <person name="Giraud I."/>
            <person name="Moumen B."/>
            <person name="Laverre T."/>
            <person name="Caubet Y."/>
            <person name="Peccoud J."/>
            <person name="Gilbert C."/>
            <person name="Cordaux R."/>
        </authorList>
    </citation>
    <scope>NUCLEOTIDE SEQUENCE [LARGE SCALE GENOMIC DNA]</scope>
    <source>
        <strain evidence="8">ANa2</strain>
        <tissue evidence="8">Whole body excluding digestive tract and cuticle</tissue>
    </source>
</reference>
<feature type="domain" description="SAP" evidence="7">
    <location>
        <begin position="9"/>
        <end position="43"/>
    </location>
</feature>
<dbReference type="OrthoDB" id="445357at2759"/>
<dbReference type="Gene3D" id="2.60.120.920">
    <property type="match status" value="1"/>
</dbReference>
<dbReference type="PANTHER" id="PTHR12381">
    <property type="entry name" value="HETEROGENEOUS NUCLEAR RIBONUCLEOPROTEIN U FAMILY MEMBER"/>
    <property type="match status" value="1"/>
</dbReference>
<feature type="region of interest" description="Disordered" evidence="5">
    <location>
        <begin position="43"/>
        <end position="236"/>
    </location>
</feature>
<feature type="domain" description="B30.2/SPRY" evidence="6">
    <location>
        <begin position="214"/>
        <end position="421"/>
    </location>
</feature>
<evidence type="ECO:0000256" key="2">
    <source>
        <dbReference type="ARBA" id="ARBA00022481"/>
    </source>
</evidence>
<dbReference type="AlphaFoldDB" id="A0A5N5SWY5"/>
<comment type="subcellular location">
    <subcellularLocation>
        <location evidence="1">Nucleus</location>
    </subcellularLocation>
</comment>
<feature type="compositionally biased region" description="Basic and acidic residues" evidence="5">
    <location>
        <begin position="172"/>
        <end position="207"/>
    </location>
</feature>
<evidence type="ECO:0000256" key="4">
    <source>
        <dbReference type="ARBA" id="ARBA00023242"/>
    </source>
</evidence>
<proteinExistence type="predicted"/>
<feature type="compositionally biased region" description="Acidic residues" evidence="5">
    <location>
        <begin position="89"/>
        <end position="106"/>
    </location>
</feature>
<evidence type="ECO:0000256" key="5">
    <source>
        <dbReference type="SAM" id="MobiDB-lite"/>
    </source>
</evidence>
<dbReference type="Gene3D" id="1.10.720.30">
    <property type="entry name" value="SAP domain"/>
    <property type="match status" value="1"/>
</dbReference>
<feature type="compositionally biased region" description="Acidic residues" evidence="5">
    <location>
        <begin position="54"/>
        <end position="81"/>
    </location>
</feature>
<feature type="compositionally biased region" description="Basic and acidic residues" evidence="5">
    <location>
        <begin position="221"/>
        <end position="236"/>
    </location>
</feature>
<dbReference type="InterPro" id="IPR003877">
    <property type="entry name" value="SPRY_dom"/>
</dbReference>
<accession>A0A5N5SWY5</accession>